<dbReference type="OrthoDB" id="8117292at2"/>
<evidence type="ECO:0000256" key="1">
    <source>
        <dbReference type="ARBA" id="ARBA00006817"/>
    </source>
</evidence>
<comment type="caution">
    <text evidence="3">The sequence shown here is derived from an EMBL/GenBank/DDBJ whole genome shotgun (WGS) entry which is preliminary data.</text>
</comment>
<dbReference type="SUPFAM" id="SSF55961">
    <property type="entry name" value="Bet v1-like"/>
    <property type="match status" value="1"/>
</dbReference>
<dbReference type="AlphaFoldDB" id="A0A502D1F0"/>
<sequence length="160" mass="17499">MISMTNNQAAVVDADAFTVRRTIRIAAPIEKVWAAVTEPEHISTWFGQARFEGSGIGAHGTLNFPDYPPVPIRVEALDAPRMVSYRWGNDDASPVTTDEVDDDHSTVFTFTLEPLPDGTQLTVVETGFEITSDPAANLESHRGGWDSELDKLVALFEGHS</sequence>
<evidence type="ECO:0000313" key="4">
    <source>
        <dbReference type="Proteomes" id="UP000317722"/>
    </source>
</evidence>
<dbReference type="Proteomes" id="UP000317722">
    <property type="component" value="Unassembled WGS sequence"/>
</dbReference>
<feature type="domain" description="Activator of Hsp90 ATPase homologue 1/2-like C-terminal" evidence="2">
    <location>
        <begin position="26"/>
        <end position="157"/>
    </location>
</feature>
<proteinExistence type="inferred from homology"/>
<dbReference type="RefSeq" id="WP_140738366.1">
    <property type="nucleotide sequence ID" value="NZ_RCZM01000002.1"/>
</dbReference>
<dbReference type="InterPro" id="IPR023393">
    <property type="entry name" value="START-like_dom_sf"/>
</dbReference>
<reference evidence="3 4" key="1">
    <citation type="journal article" date="2019" name="Environ. Microbiol.">
        <title>Species interactions and distinct microbial communities in high Arctic permafrost affected cryosols are associated with the CH4 and CO2 gas fluxes.</title>
        <authorList>
            <person name="Altshuler I."/>
            <person name="Hamel J."/>
            <person name="Turney S."/>
            <person name="Magnuson E."/>
            <person name="Levesque R."/>
            <person name="Greer C."/>
            <person name="Whyte L.G."/>
        </authorList>
    </citation>
    <scope>NUCLEOTIDE SEQUENCE [LARGE SCALE GENOMIC DNA]</scope>
    <source>
        <strain evidence="3 4">S9.3A</strain>
    </source>
</reference>
<comment type="similarity">
    <text evidence="1">Belongs to the AHA1 family.</text>
</comment>
<keyword evidence="4" id="KW-1185">Reference proteome</keyword>
<dbReference type="Pfam" id="PF08327">
    <property type="entry name" value="AHSA1"/>
    <property type="match status" value="1"/>
</dbReference>
<dbReference type="EMBL" id="RCZM01000002">
    <property type="protein sequence ID" value="TPG18209.1"/>
    <property type="molecule type" value="Genomic_DNA"/>
</dbReference>
<dbReference type="Gene3D" id="3.30.530.20">
    <property type="match status" value="1"/>
</dbReference>
<organism evidence="3 4">
    <name type="scientific">Pedococcus bigeumensis</name>
    <dbReference type="NCBI Taxonomy" id="433644"/>
    <lineage>
        <taxon>Bacteria</taxon>
        <taxon>Bacillati</taxon>
        <taxon>Actinomycetota</taxon>
        <taxon>Actinomycetes</taxon>
        <taxon>Micrococcales</taxon>
        <taxon>Intrasporangiaceae</taxon>
        <taxon>Pedococcus</taxon>
    </lineage>
</organism>
<name>A0A502D1F0_9MICO</name>
<protein>
    <recommendedName>
        <fullName evidence="2">Activator of Hsp90 ATPase homologue 1/2-like C-terminal domain-containing protein</fullName>
    </recommendedName>
</protein>
<dbReference type="InterPro" id="IPR013538">
    <property type="entry name" value="ASHA1/2-like_C"/>
</dbReference>
<evidence type="ECO:0000313" key="3">
    <source>
        <dbReference type="EMBL" id="TPG18209.1"/>
    </source>
</evidence>
<gene>
    <name evidence="3" type="ORF">EAH86_07450</name>
</gene>
<accession>A0A502D1F0</accession>
<evidence type="ECO:0000259" key="2">
    <source>
        <dbReference type="Pfam" id="PF08327"/>
    </source>
</evidence>
<dbReference type="CDD" id="cd08898">
    <property type="entry name" value="SRPBCC_CalC_Aha1-like_5"/>
    <property type="match status" value="1"/>
</dbReference>